<gene>
    <name evidence="3" type="ORF">CYME_CMC060C</name>
</gene>
<dbReference type="HOGENOM" id="CLU_883852_0_0_1"/>
<accession>M1V3X5</accession>
<feature type="region of interest" description="Disordered" evidence="1">
    <location>
        <begin position="266"/>
        <end position="315"/>
    </location>
</feature>
<reference evidence="3 4" key="1">
    <citation type="journal article" date="2004" name="Nature">
        <title>Genome sequence of the ultrasmall unicellular red alga Cyanidioschyzon merolae 10D.</title>
        <authorList>
            <person name="Matsuzaki M."/>
            <person name="Misumi O."/>
            <person name="Shin-i T."/>
            <person name="Maruyama S."/>
            <person name="Takahara M."/>
            <person name="Miyagishima S."/>
            <person name="Mori T."/>
            <person name="Nishida K."/>
            <person name="Yagisawa F."/>
            <person name="Nishida K."/>
            <person name="Yoshida Y."/>
            <person name="Nishimura Y."/>
            <person name="Nakao S."/>
            <person name="Kobayashi T."/>
            <person name="Momoyama Y."/>
            <person name="Higashiyama T."/>
            <person name="Minoda A."/>
            <person name="Sano M."/>
            <person name="Nomoto H."/>
            <person name="Oishi K."/>
            <person name="Hayashi H."/>
            <person name="Ohta F."/>
            <person name="Nishizaka S."/>
            <person name="Haga S."/>
            <person name="Miura S."/>
            <person name="Morishita T."/>
            <person name="Kabeya Y."/>
            <person name="Terasawa K."/>
            <person name="Suzuki Y."/>
            <person name="Ishii Y."/>
            <person name="Asakawa S."/>
            <person name="Takano H."/>
            <person name="Ohta N."/>
            <person name="Kuroiwa H."/>
            <person name="Tanaka K."/>
            <person name="Shimizu N."/>
            <person name="Sugano S."/>
            <person name="Sato N."/>
            <person name="Nozaki H."/>
            <person name="Ogasawara N."/>
            <person name="Kohara Y."/>
            <person name="Kuroiwa T."/>
        </authorList>
    </citation>
    <scope>NUCLEOTIDE SEQUENCE [LARGE SCALE GENOMIC DNA]</scope>
    <source>
        <strain evidence="3 4">10D</strain>
    </source>
</reference>
<evidence type="ECO:0000259" key="2">
    <source>
        <dbReference type="SMART" id="SM00981"/>
    </source>
</evidence>
<organism evidence="3 4">
    <name type="scientific">Cyanidioschyzon merolae (strain NIES-3377 / 10D)</name>
    <name type="common">Unicellular red alga</name>
    <dbReference type="NCBI Taxonomy" id="280699"/>
    <lineage>
        <taxon>Eukaryota</taxon>
        <taxon>Rhodophyta</taxon>
        <taxon>Bangiophyceae</taxon>
        <taxon>Cyanidiales</taxon>
        <taxon>Cyanidiaceae</taxon>
        <taxon>Cyanidioschyzon</taxon>
    </lineage>
</organism>
<dbReference type="Gene3D" id="3.30.2300.10">
    <property type="entry name" value="THUMP superfamily"/>
    <property type="match status" value="1"/>
</dbReference>
<evidence type="ECO:0000313" key="4">
    <source>
        <dbReference type="Proteomes" id="UP000007014"/>
    </source>
</evidence>
<dbReference type="OrthoDB" id="367221at2759"/>
<dbReference type="InterPro" id="IPR004114">
    <property type="entry name" value="THUMP_dom"/>
</dbReference>
<dbReference type="SMART" id="SM00981">
    <property type="entry name" value="THUMP"/>
    <property type="match status" value="1"/>
</dbReference>
<dbReference type="Gramene" id="CMC060CT">
    <property type="protein sequence ID" value="CMC060CT"/>
    <property type="gene ID" value="CMC060C"/>
</dbReference>
<dbReference type="InterPro" id="IPR040183">
    <property type="entry name" value="THUMPD1-like"/>
</dbReference>
<dbReference type="EMBL" id="AP006485">
    <property type="protein sequence ID" value="BAM79000.1"/>
    <property type="molecule type" value="Genomic_DNA"/>
</dbReference>
<protein>
    <recommendedName>
        <fullName evidence="2">THUMP domain-containing protein</fullName>
    </recommendedName>
</protein>
<dbReference type="GO" id="GO:0003723">
    <property type="term" value="F:RNA binding"/>
    <property type="evidence" value="ECO:0007669"/>
    <property type="project" value="InterPro"/>
</dbReference>
<name>M1V3X5_CYAM1</name>
<dbReference type="GeneID" id="16992445"/>
<feature type="compositionally biased region" description="Basic and acidic residues" evidence="1">
    <location>
        <begin position="285"/>
        <end position="295"/>
    </location>
</feature>
<sequence length="315" mass="34289">MVSPVEPGFTGVLVTTATGRVSRACREALESFAELCSENTVCEFAGAQGVHDDSRLLGVQTANDSGTADTASTLSPKQATPQAASWVKVHDTGVRNTFFVRIELEQAPRPVELVKLLFEQTRKQGYVAVPSCESFFPIDVVCKAYTRHAALALADHVSAWLQAPMSGTHTKPCRFAVRFRSRNNDRVQAHDFIDVICRHAVPLIERGLARVDLTEPDVIIYVHILGKLCCCGAVPRELHHLSSPRLNIHACIPRLAVQEKRAFGEPRIHAEPVADHSASGKRRRVTDSQAERDGKSTGISSCDGVQAESNGVPPP</sequence>
<feature type="domain" description="THUMP" evidence="2">
    <location>
        <begin position="134"/>
        <end position="235"/>
    </location>
</feature>
<dbReference type="RefSeq" id="XP_005535286.1">
    <property type="nucleotide sequence ID" value="XM_005535229.1"/>
</dbReference>
<keyword evidence="4" id="KW-1185">Reference proteome</keyword>
<dbReference type="GO" id="GO:0006400">
    <property type="term" value="P:tRNA modification"/>
    <property type="evidence" value="ECO:0007669"/>
    <property type="project" value="InterPro"/>
</dbReference>
<evidence type="ECO:0000313" key="3">
    <source>
        <dbReference type="EMBL" id="BAM79000.1"/>
    </source>
</evidence>
<dbReference type="PANTHER" id="PTHR13452:SF10">
    <property type="entry name" value="THUMP DOMAIN-CONTAINING PROTEIN 1"/>
    <property type="match status" value="1"/>
</dbReference>
<dbReference type="KEGG" id="cme:CYME_CMC060C"/>
<dbReference type="CDD" id="cd11717">
    <property type="entry name" value="THUMP_THUMPD1_like"/>
    <property type="match status" value="1"/>
</dbReference>
<dbReference type="eggNOG" id="KOG3943">
    <property type="taxonomic scope" value="Eukaryota"/>
</dbReference>
<dbReference type="PANTHER" id="PTHR13452">
    <property type="entry name" value="THUMP DOMAIN CONTAINING PROTEIN 1-RELATED"/>
    <property type="match status" value="1"/>
</dbReference>
<dbReference type="AlphaFoldDB" id="M1V3X5"/>
<dbReference type="Pfam" id="PF02926">
    <property type="entry name" value="THUMP"/>
    <property type="match status" value="1"/>
</dbReference>
<dbReference type="OMA" id="ITCDTHA"/>
<reference evidence="3 4" key="2">
    <citation type="journal article" date="2007" name="BMC Biol.">
        <title>A 100%-complete sequence reveals unusually simple genomic features in the hot-spring red alga Cyanidioschyzon merolae.</title>
        <authorList>
            <person name="Nozaki H."/>
            <person name="Takano H."/>
            <person name="Misumi O."/>
            <person name="Terasawa K."/>
            <person name="Matsuzaki M."/>
            <person name="Maruyama S."/>
            <person name="Nishida K."/>
            <person name="Yagisawa F."/>
            <person name="Yoshida Y."/>
            <person name="Fujiwara T."/>
            <person name="Takio S."/>
            <person name="Tamura K."/>
            <person name="Chung S.J."/>
            <person name="Nakamura S."/>
            <person name="Kuroiwa H."/>
            <person name="Tanaka K."/>
            <person name="Sato N."/>
            <person name="Kuroiwa T."/>
        </authorList>
    </citation>
    <scope>NUCLEOTIDE SEQUENCE [LARGE SCALE GENOMIC DNA]</scope>
    <source>
        <strain evidence="3 4">10D</strain>
    </source>
</reference>
<dbReference type="Proteomes" id="UP000007014">
    <property type="component" value="Chromosome 3"/>
</dbReference>
<proteinExistence type="predicted"/>
<dbReference type="SUPFAM" id="SSF143437">
    <property type="entry name" value="THUMP domain-like"/>
    <property type="match status" value="1"/>
</dbReference>
<evidence type="ECO:0000256" key="1">
    <source>
        <dbReference type="SAM" id="MobiDB-lite"/>
    </source>
</evidence>